<dbReference type="KEGG" id="pte:PTT_17646"/>
<dbReference type="GO" id="GO:0008270">
    <property type="term" value="F:zinc ion binding"/>
    <property type="evidence" value="ECO:0007669"/>
    <property type="project" value="UniProtKB-KW"/>
</dbReference>
<feature type="compositionally biased region" description="Polar residues" evidence="5">
    <location>
        <begin position="52"/>
        <end position="65"/>
    </location>
</feature>
<accession>E3S4V8</accession>
<dbReference type="STRING" id="861557.E3S4V8"/>
<feature type="region of interest" description="Disordered" evidence="5">
    <location>
        <begin position="479"/>
        <end position="507"/>
    </location>
</feature>
<dbReference type="OrthoDB" id="3689343at2759"/>
<feature type="region of interest" description="Disordered" evidence="5">
    <location>
        <begin position="375"/>
        <end position="396"/>
    </location>
</feature>
<dbReference type="CDD" id="cd16448">
    <property type="entry name" value="RING-H2"/>
    <property type="match status" value="1"/>
</dbReference>
<keyword evidence="1" id="KW-0479">Metal-binding</keyword>
<proteinExistence type="predicted"/>
<evidence type="ECO:0000256" key="1">
    <source>
        <dbReference type="ARBA" id="ARBA00022723"/>
    </source>
</evidence>
<dbReference type="Gene3D" id="3.30.40.10">
    <property type="entry name" value="Zinc/RING finger domain, C3HC4 (zinc finger)"/>
    <property type="match status" value="1"/>
</dbReference>
<dbReference type="InterPro" id="IPR013083">
    <property type="entry name" value="Znf_RING/FYVE/PHD"/>
</dbReference>
<dbReference type="Pfam" id="PF13639">
    <property type="entry name" value="zf-RING_2"/>
    <property type="match status" value="1"/>
</dbReference>
<feature type="region of interest" description="Disordered" evidence="5">
    <location>
        <begin position="1"/>
        <end position="139"/>
    </location>
</feature>
<evidence type="ECO:0000256" key="4">
    <source>
        <dbReference type="PROSITE-ProRule" id="PRU00175"/>
    </source>
</evidence>
<dbReference type="PANTHER" id="PTHR45969">
    <property type="entry name" value="RING ZINC FINGER PROTEIN-RELATED"/>
    <property type="match status" value="1"/>
</dbReference>
<dbReference type="InterPro" id="IPR001841">
    <property type="entry name" value="Znf_RING"/>
</dbReference>
<feature type="compositionally biased region" description="Polar residues" evidence="5">
    <location>
        <begin position="36"/>
        <end position="45"/>
    </location>
</feature>
<dbReference type="SUPFAM" id="SSF57850">
    <property type="entry name" value="RING/U-box"/>
    <property type="match status" value="1"/>
</dbReference>
<feature type="domain" description="RING-type" evidence="6">
    <location>
        <begin position="192"/>
        <end position="240"/>
    </location>
</feature>
<dbReference type="PROSITE" id="PS50089">
    <property type="entry name" value="ZF_RING_2"/>
    <property type="match status" value="1"/>
</dbReference>
<gene>
    <name evidence="7" type="ORF">PTT_17646</name>
</gene>
<dbReference type="AlphaFoldDB" id="E3S4V8"/>
<dbReference type="EMBL" id="GL537210">
    <property type="protein sequence ID" value="EFQ86994.1"/>
    <property type="molecule type" value="Genomic_DNA"/>
</dbReference>
<dbReference type="PANTHER" id="PTHR45969:SF69">
    <property type="entry name" value="FINGER DOMAIN PROTEIN, PUTATIVE (AFU_ORTHOLOGUE AFUA_3G12190)-RELATED"/>
    <property type="match status" value="1"/>
</dbReference>
<reference evidence="7 8" key="1">
    <citation type="journal article" date="2010" name="Genome Biol.">
        <title>A first genome assembly of the barley fungal pathogen Pyrenophora teres f. teres.</title>
        <authorList>
            <person name="Ellwood S.R."/>
            <person name="Liu Z."/>
            <person name="Syme R.A."/>
            <person name="Lai Z."/>
            <person name="Hane J.K."/>
            <person name="Keiper F."/>
            <person name="Moffat C.S."/>
            <person name="Oliver R.P."/>
            <person name="Friesen T.L."/>
        </authorList>
    </citation>
    <scope>NUCLEOTIDE SEQUENCE [LARGE SCALE GENOMIC DNA]</scope>
    <source>
        <strain evidence="7 8">0-1</strain>
    </source>
</reference>
<organism evidence="8">
    <name type="scientific">Pyrenophora teres f. teres (strain 0-1)</name>
    <name type="common">Barley net blotch fungus</name>
    <name type="synonym">Drechslera teres f. teres</name>
    <dbReference type="NCBI Taxonomy" id="861557"/>
    <lineage>
        <taxon>Eukaryota</taxon>
        <taxon>Fungi</taxon>
        <taxon>Dikarya</taxon>
        <taxon>Ascomycota</taxon>
        <taxon>Pezizomycotina</taxon>
        <taxon>Dothideomycetes</taxon>
        <taxon>Pleosporomycetidae</taxon>
        <taxon>Pleosporales</taxon>
        <taxon>Pleosporineae</taxon>
        <taxon>Pleosporaceae</taxon>
        <taxon>Pyrenophora</taxon>
    </lineage>
</organism>
<sequence length="529" mass="58141">MAPQEESPTPREPAPNQNEDGTAAMVQSKPDESGNLGLSESNSPLNLEPNRAQPTSGDQNPSRVSSLEPDRTQNLPVVERSATREANDAPQIDYQYRLNPSIPTLPTHRAAPANGGPQWLAPRMDQSSEHSLPAPGRITTRNTLEELHSSGIIKPQSDSINMPTLRSQSEFYMAGVTTIDTRATRSHEKGKCSVCIEPLEHDVIKILACGHEFHTVCVQSWFDKSAPRTGTKPGTCPNCRRELYEPDLAYTQNGPPFRSDHFLYGQPALPDPPRDGWPLYPGPLSSPSTTHSVSYQPAQLFRRLRDPGYVFPHPTIVPTSSTADLNEIVPDTTVVTTATGGRRPSRQLAEPPPSSRAALAAQAIAERQPFSTLGLLSSTPSLPSSPPQDAIPYHPESPIFRPRLSPEDNLSRLHLLTESTESLLVNLGWILEELGTRNGVVNNEQIGSRLASLLTSREQQRAFLATVQQRFQPRSATIPESDHAPVFQTRRSRSEGRAPVTQSRSLQSEGMRAISQIPDFLIPIYLLHI</sequence>
<dbReference type="GO" id="GO:0016567">
    <property type="term" value="P:protein ubiquitination"/>
    <property type="evidence" value="ECO:0007669"/>
    <property type="project" value="TreeGrafter"/>
</dbReference>
<dbReference type="SMART" id="SM00184">
    <property type="entry name" value="RING"/>
    <property type="match status" value="1"/>
</dbReference>
<keyword evidence="3" id="KW-0862">Zinc</keyword>
<evidence type="ECO:0000256" key="3">
    <source>
        <dbReference type="ARBA" id="ARBA00022833"/>
    </source>
</evidence>
<dbReference type="Proteomes" id="UP000001067">
    <property type="component" value="Unassembled WGS sequence"/>
</dbReference>
<evidence type="ECO:0000259" key="6">
    <source>
        <dbReference type="PROSITE" id="PS50089"/>
    </source>
</evidence>
<evidence type="ECO:0000313" key="8">
    <source>
        <dbReference type="Proteomes" id="UP000001067"/>
    </source>
</evidence>
<dbReference type="eggNOG" id="ENOG502RIKG">
    <property type="taxonomic scope" value="Eukaryota"/>
</dbReference>
<evidence type="ECO:0000256" key="2">
    <source>
        <dbReference type="ARBA" id="ARBA00022771"/>
    </source>
</evidence>
<keyword evidence="2 4" id="KW-0863">Zinc-finger</keyword>
<evidence type="ECO:0000313" key="7">
    <source>
        <dbReference type="EMBL" id="EFQ86994.1"/>
    </source>
</evidence>
<dbReference type="GO" id="GO:0061630">
    <property type="term" value="F:ubiquitin protein ligase activity"/>
    <property type="evidence" value="ECO:0007669"/>
    <property type="project" value="TreeGrafter"/>
</dbReference>
<dbReference type="HOGENOM" id="CLU_514978_0_0_1"/>
<keyword evidence="8" id="KW-1185">Reference proteome</keyword>
<protein>
    <recommendedName>
        <fullName evidence="6">RING-type domain-containing protein</fullName>
    </recommendedName>
</protein>
<name>E3S4V8_PYRTT</name>
<evidence type="ECO:0000256" key="5">
    <source>
        <dbReference type="SAM" id="MobiDB-lite"/>
    </source>
</evidence>